<evidence type="ECO:0000259" key="2">
    <source>
        <dbReference type="Pfam" id="PF20152"/>
    </source>
</evidence>
<accession>A0A2H3EDP2</accession>
<proteinExistence type="predicted"/>
<feature type="domain" description="DUF6534" evidence="2">
    <location>
        <begin position="135"/>
        <end position="222"/>
    </location>
</feature>
<feature type="transmembrane region" description="Helical" evidence="1">
    <location>
        <begin position="171"/>
        <end position="190"/>
    </location>
</feature>
<gene>
    <name evidence="3" type="ORF">ARMGADRAFT_1057046</name>
</gene>
<sequence length="464" mass="51514">MSTPIFYSRLSKTFGVIHIGATLAAILFGITNLQAVIYYKKYRNDWWVYKCTFPMHLATMAISVFISVGVQCLYTVRLWKCPPISITILGVIFTDLSRGLLFLLSLPRLVLESFLFMTWSFVTERSTFAFFTTLALSDLIIAIWMCYYLYLSKAAANFSTMASMLLGLMRLILVSGLATNACSLLVLITYAAARDALFYLAIDFILPKLYINSFLARLNRRQEHQANKSPTQYEGHLNPPVVRITQTTENSVEETGFLGPYAELEHIIGRRGATFQEIDGVTSCAASDAGIAIGSTIVQNNVNINLPAVCLITLPAGQEFTYAAIPNTPSIAEPPYTEARVTFAESMKLVRQTIVGNWDCRCWLCVQTAHGRVEMVGVSDEKYAFRGPAEVKKSENMDAIKLLTPLRRTLSKVGALVPVRSLHNHVRSRAGLSGPWLGSHYRIHLHSEPCDTVPAGSIALSLMN</sequence>
<feature type="transmembrane region" description="Helical" evidence="1">
    <location>
        <begin position="57"/>
        <end position="79"/>
    </location>
</feature>
<name>A0A2H3EDP2_ARMGA</name>
<dbReference type="EMBL" id="KZ293644">
    <property type="protein sequence ID" value="PBL04155.1"/>
    <property type="molecule type" value="Genomic_DNA"/>
</dbReference>
<feature type="transmembrane region" description="Helical" evidence="1">
    <location>
        <begin position="12"/>
        <end position="37"/>
    </location>
</feature>
<dbReference type="InterPro" id="IPR045339">
    <property type="entry name" value="DUF6534"/>
</dbReference>
<feature type="transmembrane region" description="Helical" evidence="1">
    <location>
        <begin position="128"/>
        <end position="150"/>
    </location>
</feature>
<protein>
    <recommendedName>
        <fullName evidence="2">DUF6534 domain-containing protein</fullName>
    </recommendedName>
</protein>
<keyword evidence="1" id="KW-0812">Transmembrane</keyword>
<keyword evidence="1" id="KW-0472">Membrane</keyword>
<dbReference type="Pfam" id="PF20152">
    <property type="entry name" value="DUF6534"/>
    <property type="match status" value="1"/>
</dbReference>
<reference evidence="4" key="1">
    <citation type="journal article" date="2017" name="Nat. Ecol. Evol.">
        <title>Genome expansion and lineage-specific genetic innovations in the forest pathogenic fungi Armillaria.</title>
        <authorList>
            <person name="Sipos G."/>
            <person name="Prasanna A.N."/>
            <person name="Walter M.C."/>
            <person name="O'Connor E."/>
            <person name="Balint B."/>
            <person name="Krizsan K."/>
            <person name="Kiss B."/>
            <person name="Hess J."/>
            <person name="Varga T."/>
            <person name="Slot J."/>
            <person name="Riley R."/>
            <person name="Boka B."/>
            <person name="Rigling D."/>
            <person name="Barry K."/>
            <person name="Lee J."/>
            <person name="Mihaltcheva S."/>
            <person name="LaButti K."/>
            <person name="Lipzen A."/>
            <person name="Waldron R."/>
            <person name="Moloney N.M."/>
            <person name="Sperisen C."/>
            <person name="Kredics L."/>
            <person name="Vagvoelgyi C."/>
            <person name="Patrignani A."/>
            <person name="Fitzpatrick D."/>
            <person name="Nagy I."/>
            <person name="Doyle S."/>
            <person name="Anderson J.B."/>
            <person name="Grigoriev I.V."/>
            <person name="Gueldener U."/>
            <person name="Muensterkoetter M."/>
            <person name="Nagy L.G."/>
        </authorList>
    </citation>
    <scope>NUCLEOTIDE SEQUENCE [LARGE SCALE GENOMIC DNA]</scope>
    <source>
        <strain evidence="4">Ar21-2</strain>
    </source>
</reference>
<keyword evidence="1" id="KW-1133">Transmembrane helix</keyword>
<organism evidence="3 4">
    <name type="scientific">Armillaria gallica</name>
    <name type="common">Bulbous honey fungus</name>
    <name type="synonym">Armillaria bulbosa</name>
    <dbReference type="NCBI Taxonomy" id="47427"/>
    <lineage>
        <taxon>Eukaryota</taxon>
        <taxon>Fungi</taxon>
        <taxon>Dikarya</taxon>
        <taxon>Basidiomycota</taxon>
        <taxon>Agaricomycotina</taxon>
        <taxon>Agaricomycetes</taxon>
        <taxon>Agaricomycetidae</taxon>
        <taxon>Agaricales</taxon>
        <taxon>Marasmiineae</taxon>
        <taxon>Physalacriaceae</taxon>
        <taxon>Armillaria</taxon>
    </lineage>
</organism>
<evidence type="ECO:0000313" key="3">
    <source>
        <dbReference type="EMBL" id="PBL04155.1"/>
    </source>
</evidence>
<dbReference type="InParanoid" id="A0A2H3EDP2"/>
<dbReference type="AlphaFoldDB" id="A0A2H3EDP2"/>
<dbReference type="PANTHER" id="PTHR40465">
    <property type="entry name" value="CHROMOSOME 1, WHOLE GENOME SHOTGUN SEQUENCE"/>
    <property type="match status" value="1"/>
</dbReference>
<evidence type="ECO:0000313" key="4">
    <source>
        <dbReference type="Proteomes" id="UP000217790"/>
    </source>
</evidence>
<evidence type="ECO:0000256" key="1">
    <source>
        <dbReference type="SAM" id="Phobius"/>
    </source>
</evidence>
<dbReference type="PANTHER" id="PTHR40465:SF1">
    <property type="entry name" value="DUF6534 DOMAIN-CONTAINING PROTEIN"/>
    <property type="match status" value="1"/>
</dbReference>
<keyword evidence="4" id="KW-1185">Reference proteome</keyword>
<dbReference type="Proteomes" id="UP000217790">
    <property type="component" value="Unassembled WGS sequence"/>
</dbReference>